<sequence>MGNNRDDDIHTAAKNGDVTAVELIISSNPLAINSRDKHSRTPLHLAAWAGHANIVSSLCKHKADVGAAAVDDMAAIHFAAQKGHLEVVKALVSAGVSVKAINRKGMTALHYAVQGSHVELTKYLLKKGFNLNAKTKAGKSVLDLASNEEIRTLLSELEKAKQTEVQAGEEASAAEVKDGDSGAPLEEMGEEGELKETTEENLKRKGEADDVRESLPKSKKTKVALNHLLASDDTQEDEEQ</sequence>
<dbReference type="GO" id="GO:0004842">
    <property type="term" value="F:ubiquitin-protein transferase activity"/>
    <property type="evidence" value="ECO:0007669"/>
    <property type="project" value="TreeGrafter"/>
</dbReference>
<feature type="repeat" description="ANK" evidence="3">
    <location>
        <begin position="71"/>
        <end position="103"/>
    </location>
</feature>
<reference evidence="5" key="2">
    <citation type="submission" date="2021-03" db="UniProtKB">
        <authorList>
            <consortium name="EnsemblPlants"/>
        </authorList>
    </citation>
    <scope>IDENTIFICATION</scope>
</reference>
<dbReference type="PRINTS" id="PR01415">
    <property type="entry name" value="ANKYRIN"/>
</dbReference>
<evidence type="ECO:0000256" key="4">
    <source>
        <dbReference type="SAM" id="MobiDB-lite"/>
    </source>
</evidence>
<evidence type="ECO:0000313" key="6">
    <source>
        <dbReference type="Proteomes" id="UP000596660"/>
    </source>
</evidence>
<name>A0A803L6C4_CHEQI</name>
<proteinExistence type="predicted"/>
<dbReference type="InterPro" id="IPR036770">
    <property type="entry name" value="Ankyrin_rpt-contain_sf"/>
</dbReference>
<protein>
    <submittedName>
        <fullName evidence="5">Uncharacterized protein</fullName>
    </submittedName>
</protein>
<dbReference type="OrthoDB" id="539213at2759"/>
<keyword evidence="2 3" id="KW-0040">ANK repeat</keyword>
<evidence type="ECO:0000313" key="5">
    <source>
        <dbReference type="EnsemblPlants" id="AUR62007413-RA:cds"/>
    </source>
</evidence>
<feature type="repeat" description="ANK" evidence="3">
    <location>
        <begin position="104"/>
        <end position="136"/>
    </location>
</feature>
<dbReference type="GO" id="GO:0085020">
    <property type="term" value="P:protein K6-linked ubiquitination"/>
    <property type="evidence" value="ECO:0007669"/>
    <property type="project" value="TreeGrafter"/>
</dbReference>
<dbReference type="EnsemblPlants" id="AUR62007413-RA">
    <property type="protein sequence ID" value="AUR62007413-RA:cds"/>
    <property type="gene ID" value="AUR62007413"/>
</dbReference>
<gene>
    <name evidence="5" type="primary">LOC110732679</name>
</gene>
<dbReference type="SUPFAM" id="SSF48403">
    <property type="entry name" value="Ankyrin repeat"/>
    <property type="match status" value="1"/>
</dbReference>
<dbReference type="SMR" id="A0A803L6C4"/>
<dbReference type="SMART" id="SM00248">
    <property type="entry name" value="ANK"/>
    <property type="match status" value="4"/>
</dbReference>
<feature type="repeat" description="ANK" evidence="3">
    <location>
        <begin position="38"/>
        <end position="70"/>
    </location>
</feature>
<evidence type="ECO:0000256" key="2">
    <source>
        <dbReference type="ARBA" id="ARBA00023043"/>
    </source>
</evidence>
<dbReference type="PANTHER" id="PTHR24171:SF8">
    <property type="entry name" value="BRCA1-ASSOCIATED RING DOMAIN PROTEIN 1"/>
    <property type="match status" value="1"/>
</dbReference>
<evidence type="ECO:0000256" key="3">
    <source>
        <dbReference type="PROSITE-ProRule" id="PRU00023"/>
    </source>
</evidence>
<feature type="region of interest" description="Disordered" evidence="4">
    <location>
        <begin position="162"/>
        <end position="240"/>
    </location>
</feature>
<dbReference type="RefSeq" id="XP_021768342.1">
    <property type="nucleotide sequence ID" value="XM_021912650.1"/>
</dbReference>
<dbReference type="PANTHER" id="PTHR24171">
    <property type="entry name" value="ANKYRIN REPEAT DOMAIN-CONTAINING PROTEIN 39-RELATED"/>
    <property type="match status" value="1"/>
</dbReference>
<dbReference type="InterPro" id="IPR002110">
    <property type="entry name" value="Ankyrin_rpt"/>
</dbReference>
<dbReference type="GeneID" id="110732679"/>
<keyword evidence="6" id="KW-1185">Reference proteome</keyword>
<dbReference type="AlphaFoldDB" id="A0A803L6C4"/>
<keyword evidence="1" id="KW-0677">Repeat</keyword>
<evidence type="ECO:0000256" key="1">
    <source>
        <dbReference type="ARBA" id="ARBA00022737"/>
    </source>
</evidence>
<dbReference type="KEGG" id="cqi:110732679"/>
<dbReference type="Gene3D" id="1.25.40.20">
    <property type="entry name" value="Ankyrin repeat-containing domain"/>
    <property type="match status" value="2"/>
</dbReference>
<dbReference type="Pfam" id="PF12796">
    <property type="entry name" value="Ank_2"/>
    <property type="match status" value="1"/>
</dbReference>
<organism evidence="5 6">
    <name type="scientific">Chenopodium quinoa</name>
    <name type="common">Quinoa</name>
    <dbReference type="NCBI Taxonomy" id="63459"/>
    <lineage>
        <taxon>Eukaryota</taxon>
        <taxon>Viridiplantae</taxon>
        <taxon>Streptophyta</taxon>
        <taxon>Embryophyta</taxon>
        <taxon>Tracheophyta</taxon>
        <taxon>Spermatophyta</taxon>
        <taxon>Magnoliopsida</taxon>
        <taxon>eudicotyledons</taxon>
        <taxon>Gunneridae</taxon>
        <taxon>Pentapetalae</taxon>
        <taxon>Caryophyllales</taxon>
        <taxon>Chenopodiaceae</taxon>
        <taxon>Chenopodioideae</taxon>
        <taxon>Atripliceae</taxon>
        <taxon>Chenopodium</taxon>
    </lineage>
</organism>
<dbReference type="OMA" id="CTRKGMT"/>
<dbReference type="Gramene" id="AUR62007413-RA">
    <property type="protein sequence ID" value="AUR62007413-RA:cds"/>
    <property type="gene ID" value="AUR62007413"/>
</dbReference>
<reference evidence="5" key="1">
    <citation type="journal article" date="2017" name="Nature">
        <title>The genome of Chenopodium quinoa.</title>
        <authorList>
            <person name="Jarvis D.E."/>
            <person name="Ho Y.S."/>
            <person name="Lightfoot D.J."/>
            <person name="Schmoeckel S.M."/>
            <person name="Li B."/>
            <person name="Borm T.J.A."/>
            <person name="Ohyanagi H."/>
            <person name="Mineta K."/>
            <person name="Michell C.T."/>
            <person name="Saber N."/>
            <person name="Kharbatia N.M."/>
            <person name="Rupper R.R."/>
            <person name="Sharp A.R."/>
            <person name="Dally N."/>
            <person name="Boughton B.A."/>
            <person name="Woo Y.H."/>
            <person name="Gao G."/>
            <person name="Schijlen E.G.W.M."/>
            <person name="Guo X."/>
            <person name="Momin A.A."/>
            <person name="Negrao S."/>
            <person name="Al-Babili S."/>
            <person name="Gehring C."/>
            <person name="Roessner U."/>
            <person name="Jung C."/>
            <person name="Murphy K."/>
            <person name="Arold S.T."/>
            <person name="Gojobori T."/>
            <person name="van der Linden C.G."/>
            <person name="van Loo E.N."/>
            <person name="Jellen E.N."/>
            <person name="Maughan P.J."/>
            <person name="Tester M."/>
        </authorList>
    </citation>
    <scope>NUCLEOTIDE SEQUENCE [LARGE SCALE GENOMIC DNA]</scope>
    <source>
        <strain evidence="5">cv. PI 614886</strain>
    </source>
</reference>
<dbReference type="PROSITE" id="PS50297">
    <property type="entry name" value="ANK_REP_REGION"/>
    <property type="match status" value="3"/>
</dbReference>
<dbReference type="Pfam" id="PF00023">
    <property type="entry name" value="Ank"/>
    <property type="match status" value="1"/>
</dbReference>
<accession>A0A803L6C4</accession>
<dbReference type="Proteomes" id="UP000596660">
    <property type="component" value="Unplaced"/>
</dbReference>
<feature type="compositionally biased region" description="Basic and acidic residues" evidence="4">
    <location>
        <begin position="192"/>
        <end position="216"/>
    </location>
</feature>
<dbReference type="PROSITE" id="PS50088">
    <property type="entry name" value="ANK_REPEAT"/>
    <property type="match status" value="3"/>
</dbReference>